<accession>A0AAW1W8E1</accession>
<evidence type="ECO:0000259" key="7">
    <source>
        <dbReference type="Pfam" id="PF00234"/>
    </source>
</evidence>
<evidence type="ECO:0000256" key="3">
    <source>
        <dbReference type="ARBA" id="ARBA00022448"/>
    </source>
</evidence>
<dbReference type="PANTHER" id="PTHR33076">
    <property type="entry name" value="NON-SPECIFIC LIPID-TRANSFER PROTEIN 2-RELATED"/>
    <property type="match status" value="1"/>
</dbReference>
<feature type="domain" description="Bifunctional inhibitor/plant lipid transfer protein/seed storage helical" evidence="7">
    <location>
        <begin position="31"/>
        <end position="101"/>
    </location>
</feature>
<reference evidence="8 9" key="1">
    <citation type="journal article" date="2023" name="G3 (Bethesda)">
        <title>A chromosome-length genome assembly and annotation of blackberry (Rubus argutus, cv. 'Hillquist').</title>
        <authorList>
            <person name="Bruna T."/>
            <person name="Aryal R."/>
            <person name="Dudchenko O."/>
            <person name="Sargent D.J."/>
            <person name="Mead D."/>
            <person name="Buti M."/>
            <person name="Cavallini A."/>
            <person name="Hytonen T."/>
            <person name="Andres J."/>
            <person name="Pham M."/>
            <person name="Weisz D."/>
            <person name="Mascagni F."/>
            <person name="Usai G."/>
            <person name="Natali L."/>
            <person name="Bassil N."/>
            <person name="Fernandez G.E."/>
            <person name="Lomsadze A."/>
            <person name="Armour M."/>
            <person name="Olukolu B."/>
            <person name="Poorten T."/>
            <person name="Britton C."/>
            <person name="Davik J."/>
            <person name="Ashrafi H."/>
            <person name="Aiden E.L."/>
            <person name="Borodovsky M."/>
            <person name="Worthington M."/>
        </authorList>
    </citation>
    <scope>NUCLEOTIDE SEQUENCE [LARGE SCALE GENOMIC DNA]</scope>
    <source>
        <strain evidence="8">PI 553951</strain>
    </source>
</reference>
<dbReference type="InterPro" id="IPR036312">
    <property type="entry name" value="Bifun_inhib/LTP/seed_sf"/>
</dbReference>
<comment type="similarity">
    <text evidence="2">Belongs to the plant LTP family.</text>
</comment>
<keyword evidence="9" id="KW-1185">Reference proteome</keyword>
<evidence type="ECO:0000313" key="8">
    <source>
        <dbReference type="EMBL" id="KAK9920245.1"/>
    </source>
</evidence>
<dbReference type="AlphaFoldDB" id="A0AAW1W8E1"/>
<keyword evidence="3" id="KW-0813">Transport</keyword>
<organism evidence="8 9">
    <name type="scientific">Rubus argutus</name>
    <name type="common">Southern blackberry</name>
    <dbReference type="NCBI Taxonomy" id="59490"/>
    <lineage>
        <taxon>Eukaryota</taxon>
        <taxon>Viridiplantae</taxon>
        <taxon>Streptophyta</taxon>
        <taxon>Embryophyta</taxon>
        <taxon>Tracheophyta</taxon>
        <taxon>Spermatophyta</taxon>
        <taxon>Magnoliopsida</taxon>
        <taxon>eudicotyledons</taxon>
        <taxon>Gunneridae</taxon>
        <taxon>Pentapetalae</taxon>
        <taxon>rosids</taxon>
        <taxon>fabids</taxon>
        <taxon>Rosales</taxon>
        <taxon>Rosaceae</taxon>
        <taxon>Rosoideae</taxon>
        <taxon>Rosoideae incertae sedis</taxon>
        <taxon>Rubus</taxon>
    </lineage>
</organism>
<comment type="function">
    <text evidence="1">Plant non-specific lipid-transfer proteins transfer phospholipids as well as galactolipids across membranes. May play a role in wax or cutin deposition in the cell walls of expanding epidermal cells and certain secretory tissues.</text>
</comment>
<keyword evidence="5" id="KW-1015">Disulfide bond</keyword>
<comment type="caution">
    <text evidence="8">The sequence shown here is derived from an EMBL/GenBank/DDBJ whole genome shotgun (WGS) entry which is preliminary data.</text>
</comment>
<sequence length="103" mass="11075">MASSSVLKVVCVVVLFMAALFFGGAKASLQCHQYADDLRPCIPYVQNSGVPAEMCCNGIRTVYTKYQITRIDIARCLLTLNGEVTSGDYHVALGLPDRCGVVG</sequence>
<evidence type="ECO:0000256" key="4">
    <source>
        <dbReference type="ARBA" id="ARBA00023121"/>
    </source>
</evidence>
<evidence type="ECO:0000256" key="1">
    <source>
        <dbReference type="ARBA" id="ARBA00003211"/>
    </source>
</evidence>
<dbReference type="InterPro" id="IPR016140">
    <property type="entry name" value="Bifunc_inhib/LTP/seed_store"/>
</dbReference>
<evidence type="ECO:0000256" key="2">
    <source>
        <dbReference type="ARBA" id="ARBA00009748"/>
    </source>
</evidence>
<dbReference type="SUPFAM" id="SSF47699">
    <property type="entry name" value="Bifunctional inhibitor/lipid-transfer protein/seed storage 2S albumin"/>
    <property type="match status" value="1"/>
</dbReference>
<dbReference type="Pfam" id="PF00234">
    <property type="entry name" value="Tryp_alpha_amyl"/>
    <property type="match status" value="1"/>
</dbReference>
<feature type="chain" id="PRO_5043362891" description="Bifunctional inhibitor/plant lipid transfer protein/seed storage helical domain-containing protein" evidence="6">
    <location>
        <begin position="28"/>
        <end position="103"/>
    </location>
</feature>
<dbReference type="GO" id="GO:0006869">
    <property type="term" value="P:lipid transport"/>
    <property type="evidence" value="ECO:0007669"/>
    <property type="project" value="InterPro"/>
</dbReference>
<dbReference type="EMBL" id="JBEDUW010000006">
    <property type="protein sequence ID" value="KAK9920245.1"/>
    <property type="molecule type" value="Genomic_DNA"/>
</dbReference>
<dbReference type="PRINTS" id="PR00382">
    <property type="entry name" value="LIPIDTRNSFER"/>
</dbReference>
<proteinExistence type="inferred from homology"/>
<evidence type="ECO:0000313" key="9">
    <source>
        <dbReference type="Proteomes" id="UP001457282"/>
    </source>
</evidence>
<keyword evidence="4" id="KW-0446">Lipid-binding</keyword>
<dbReference type="GO" id="GO:0008289">
    <property type="term" value="F:lipid binding"/>
    <property type="evidence" value="ECO:0007669"/>
    <property type="project" value="UniProtKB-KW"/>
</dbReference>
<dbReference type="Proteomes" id="UP001457282">
    <property type="component" value="Unassembled WGS sequence"/>
</dbReference>
<evidence type="ECO:0000256" key="6">
    <source>
        <dbReference type="SAM" id="SignalP"/>
    </source>
</evidence>
<feature type="signal peptide" evidence="6">
    <location>
        <begin position="1"/>
        <end position="27"/>
    </location>
</feature>
<gene>
    <name evidence="8" type="ORF">M0R45_028803</name>
</gene>
<name>A0AAW1W8E1_RUBAR</name>
<protein>
    <recommendedName>
        <fullName evidence="7">Bifunctional inhibitor/plant lipid transfer protein/seed storage helical domain-containing protein</fullName>
    </recommendedName>
</protein>
<evidence type="ECO:0000256" key="5">
    <source>
        <dbReference type="ARBA" id="ARBA00023157"/>
    </source>
</evidence>
<dbReference type="Gene3D" id="1.10.110.10">
    <property type="entry name" value="Plant lipid-transfer and hydrophobic proteins"/>
    <property type="match status" value="1"/>
</dbReference>
<dbReference type="InterPro" id="IPR000528">
    <property type="entry name" value="Plant_nsLTP"/>
</dbReference>
<keyword evidence="6" id="KW-0732">Signal</keyword>